<comment type="similarity">
    <text evidence="2 7">Belongs to the trans-sulfuration enzymes family.</text>
</comment>
<evidence type="ECO:0000256" key="1">
    <source>
        <dbReference type="ARBA" id="ARBA00001933"/>
    </source>
</evidence>
<dbReference type="PIRSF" id="PIRSF001434">
    <property type="entry name" value="CGS"/>
    <property type="match status" value="1"/>
</dbReference>
<gene>
    <name evidence="9" type="ORF">RRSL_04563</name>
</gene>
<evidence type="ECO:0000256" key="5">
    <source>
        <dbReference type="ARBA" id="ARBA00047517"/>
    </source>
</evidence>
<dbReference type="AlphaFoldDB" id="A0AB33VL42"/>
<dbReference type="GO" id="GO:0047804">
    <property type="term" value="F:cysteine-S-conjugate beta-lyase activity"/>
    <property type="evidence" value="ECO:0007669"/>
    <property type="project" value="InterPro"/>
</dbReference>
<evidence type="ECO:0000313" key="9">
    <source>
        <dbReference type="EMBL" id="EAP74704.1"/>
    </source>
</evidence>
<dbReference type="Gene3D" id="3.40.640.10">
    <property type="entry name" value="Type I PLP-dependent aspartate aminotransferase-like (Major domain)"/>
    <property type="match status" value="1"/>
</dbReference>
<sequence length="453" mass="49547">MPRWPPRRWRPPRLGRYRRPRCCPPSTPRDPAHTGKLRSVAQAPLPRTRPVTDETKLPTPFPATQAVHPDLHIPPGFAAFSHATHRASTVVFKNLADMRAFGAGSVVHWRYGLHATPTSDTLCQTLAQIEGGKHALLLPSGLGAISLVYFALVKSGDDVLVPDNAYGPNRDHGEWMARQFGITVRYYDPMIGAGIADLIRHNTRLVWLEAPGSVTMEVPDCTAIAEAARAAGAITAIDNTWSGGVYYQPFAHGIDISVQALTKYQSGGSDVLMGATITHDETLHHALLATRMRMGWGVSADDCFLVLRGLPSLPARLAAHDAHAREVAEWLADRPEVVRVLHPALADCPGHAYWKRDFTGASGLFSIVLHERYAPAQIDAFIEALRYFAIGFSWGGANSLALPYSIPSMRTATAWPPADWENAGGLVRLYIGLEDPRDLIADLKQAMEAHLRA</sequence>
<name>A0AB33VL42_RALSU</name>
<dbReference type="EC" id="4.4.1.8" evidence="9"/>
<dbReference type="Gene3D" id="3.90.1150.10">
    <property type="entry name" value="Aspartate Aminotransferase, domain 1"/>
    <property type="match status" value="1"/>
</dbReference>
<reference evidence="9 10" key="1">
    <citation type="journal article" date="2006" name="Mol. Plant Microbe Interact.">
        <title>Identification of open reading frames unique to a select agent: Ralstonia solanacearum race 3 biovar 2.</title>
        <authorList>
            <person name="Gabriel D.W."/>
            <person name="Allen C."/>
            <person name="Schell M."/>
            <person name="Denny T.P."/>
            <person name="Greenberg J.T."/>
            <person name="Duan Y.P."/>
            <person name="Flores-Cruz Z."/>
            <person name="Huang Q."/>
            <person name="Clifford J.M."/>
            <person name="Presting G."/>
            <person name="Gonzalez E.T."/>
            <person name="Reddy J."/>
            <person name="Elphinstone J."/>
            <person name="Swanson J."/>
            <person name="Yao J."/>
            <person name="Mulholland V."/>
            <person name="Liu L."/>
            <person name="Farmerie W."/>
            <person name="Patnaikuni M."/>
            <person name="Balogh B."/>
            <person name="Norman D."/>
            <person name="Alvarez A."/>
            <person name="Castillo J.A."/>
            <person name="Jones J."/>
            <person name="Saddler G."/>
            <person name="Walunas T."/>
            <person name="Zhukov A."/>
            <person name="Mikhailova N."/>
        </authorList>
    </citation>
    <scope>NUCLEOTIDE SEQUENCE [LARGE SCALE GENOMIC DNA]</scope>
    <source>
        <strain evidence="9 10">UW551</strain>
    </source>
</reference>
<keyword evidence="3 6" id="KW-0663">Pyridoxal phosphate</keyword>
<organism evidence="9 10">
    <name type="scientific">Ralstonia solanacearum (strain UW551)</name>
    <dbReference type="NCBI Taxonomy" id="342110"/>
    <lineage>
        <taxon>Bacteria</taxon>
        <taxon>Pseudomonadati</taxon>
        <taxon>Pseudomonadota</taxon>
        <taxon>Betaproteobacteria</taxon>
        <taxon>Burkholderiales</taxon>
        <taxon>Burkholderiaceae</taxon>
        <taxon>Ralstonia</taxon>
        <taxon>Ralstonia solanacearum species complex</taxon>
    </lineage>
</organism>
<dbReference type="GO" id="GO:0019346">
    <property type="term" value="P:transsulfuration"/>
    <property type="evidence" value="ECO:0007669"/>
    <property type="project" value="InterPro"/>
</dbReference>
<dbReference type="Proteomes" id="UP000005933">
    <property type="component" value="Unassembled WGS sequence"/>
</dbReference>
<evidence type="ECO:0000256" key="7">
    <source>
        <dbReference type="RuleBase" id="RU362118"/>
    </source>
</evidence>
<evidence type="ECO:0000256" key="2">
    <source>
        <dbReference type="ARBA" id="ARBA00009077"/>
    </source>
</evidence>
<dbReference type="GO" id="GO:0019450">
    <property type="term" value="P:L-cysteine catabolic process to pyruvate"/>
    <property type="evidence" value="ECO:0007669"/>
    <property type="project" value="TreeGrafter"/>
</dbReference>
<evidence type="ECO:0000256" key="8">
    <source>
        <dbReference type="SAM" id="MobiDB-lite"/>
    </source>
</evidence>
<dbReference type="InterPro" id="IPR015421">
    <property type="entry name" value="PyrdxlP-dep_Trfase_major"/>
</dbReference>
<dbReference type="GO" id="GO:0030170">
    <property type="term" value="F:pyridoxal phosphate binding"/>
    <property type="evidence" value="ECO:0007669"/>
    <property type="project" value="InterPro"/>
</dbReference>
<comment type="caution">
    <text evidence="9">The sequence shown here is derived from an EMBL/GenBank/DDBJ whole genome shotgun (WGS) entry which is preliminary data.</text>
</comment>
<dbReference type="PANTHER" id="PTHR43500:SF1">
    <property type="entry name" value="CYSTATHIONINE BETA-LYASE-RELATED"/>
    <property type="match status" value="1"/>
</dbReference>
<dbReference type="EMBL" id="AAKL01000002">
    <property type="protein sequence ID" value="EAP74704.1"/>
    <property type="molecule type" value="Genomic_DNA"/>
</dbReference>
<accession>A0AB33VL42</accession>
<dbReference type="PANTHER" id="PTHR43500">
    <property type="entry name" value="CYSTATHIONINE BETA-LYASE-RELATED"/>
    <property type="match status" value="1"/>
</dbReference>
<dbReference type="SUPFAM" id="SSF53383">
    <property type="entry name" value="PLP-dependent transferases"/>
    <property type="match status" value="1"/>
</dbReference>
<evidence type="ECO:0000256" key="6">
    <source>
        <dbReference type="PIRSR" id="PIRSR001434-2"/>
    </source>
</evidence>
<evidence type="ECO:0000313" key="10">
    <source>
        <dbReference type="Proteomes" id="UP000005933"/>
    </source>
</evidence>
<dbReference type="InterPro" id="IPR015422">
    <property type="entry name" value="PyrdxlP-dep_Trfase_small"/>
</dbReference>
<dbReference type="InterPro" id="IPR015424">
    <property type="entry name" value="PyrdxlP-dep_Trfase"/>
</dbReference>
<evidence type="ECO:0000256" key="4">
    <source>
        <dbReference type="ARBA" id="ARBA00023239"/>
    </source>
</evidence>
<evidence type="ECO:0000256" key="3">
    <source>
        <dbReference type="ARBA" id="ARBA00022898"/>
    </source>
</evidence>
<feature type="compositionally biased region" description="Basic residues" evidence="8">
    <location>
        <begin position="1"/>
        <end position="21"/>
    </location>
</feature>
<dbReference type="InterPro" id="IPR000277">
    <property type="entry name" value="Cys/Met-Metab_PyrdxlP-dep_enz"/>
</dbReference>
<protein>
    <submittedName>
        <fullName evidence="9">Cystathionine beta-lyase</fullName>
        <ecNumber evidence="9">4.4.1.8</ecNumber>
    </submittedName>
</protein>
<dbReference type="NCBIfam" id="TIGR01324">
    <property type="entry name" value="cysta_beta_ly_B"/>
    <property type="match status" value="1"/>
</dbReference>
<comment type="cofactor">
    <cofactor evidence="1 7">
        <name>pyridoxal 5'-phosphate</name>
        <dbReference type="ChEBI" id="CHEBI:597326"/>
    </cofactor>
</comment>
<feature type="region of interest" description="Disordered" evidence="8">
    <location>
        <begin position="1"/>
        <end position="56"/>
    </location>
</feature>
<proteinExistence type="inferred from homology"/>
<comment type="catalytic activity">
    <reaction evidence="5">
        <text>L,L-cystathionine + H2O = L-homocysteine + pyruvate + NH4(+)</text>
        <dbReference type="Rhea" id="RHEA:13965"/>
        <dbReference type="ChEBI" id="CHEBI:15361"/>
        <dbReference type="ChEBI" id="CHEBI:15377"/>
        <dbReference type="ChEBI" id="CHEBI:28938"/>
        <dbReference type="ChEBI" id="CHEBI:58161"/>
        <dbReference type="ChEBI" id="CHEBI:58199"/>
    </reaction>
</comment>
<feature type="modified residue" description="N6-(pyridoxal phosphate)lysine" evidence="6">
    <location>
        <position position="263"/>
    </location>
</feature>
<dbReference type="NCBIfam" id="NF005456">
    <property type="entry name" value="PRK07050.1"/>
    <property type="match status" value="1"/>
</dbReference>
<dbReference type="InterPro" id="IPR006233">
    <property type="entry name" value="Cys_b_lyase_bac"/>
</dbReference>
<keyword evidence="4 9" id="KW-0456">Lyase</keyword>
<dbReference type="Pfam" id="PF01053">
    <property type="entry name" value="Cys_Met_Meta_PP"/>
    <property type="match status" value="1"/>
</dbReference>